<dbReference type="Gene3D" id="2.180.10.10">
    <property type="entry name" value="RHS repeat-associated core"/>
    <property type="match status" value="1"/>
</dbReference>
<accession>A0ABW1AP61</accession>
<proteinExistence type="predicted"/>
<evidence type="ECO:0000313" key="2">
    <source>
        <dbReference type="Proteomes" id="UP001595974"/>
    </source>
</evidence>
<dbReference type="InterPro" id="IPR050708">
    <property type="entry name" value="T6SS_VgrG/RHS"/>
</dbReference>
<dbReference type="PRINTS" id="PR00394">
    <property type="entry name" value="RHSPROTEIN"/>
</dbReference>
<evidence type="ECO:0000313" key="1">
    <source>
        <dbReference type="EMBL" id="MFC5769080.1"/>
    </source>
</evidence>
<organism evidence="1 2">
    <name type="scientific">Thauera sinica</name>
    <dbReference type="NCBI Taxonomy" id="2665146"/>
    <lineage>
        <taxon>Bacteria</taxon>
        <taxon>Pseudomonadati</taxon>
        <taxon>Pseudomonadota</taxon>
        <taxon>Betaproteobacteria</taxon>
        <taxon>Rhodocyclales</taxon>
        <taxon>Zoogloeaceae</taxon>
        <taxon>Thauera</taxon>
    </lineage>
</organism>
<gene>
    <name evidence="1" type="ORF">ACFPTN_06810</name>
</gene>
<dbReference type="PANTHER" id="PTHR32305">
    <property type="match status" value="1"/>
</dbReference>
<protein>
    <submittedName>
        <fullName evidence="1">RHS repeat-associated core domain-containing protein</fullName>
    </submittedName>
</protein>
<reference evidence="2" key="1">
    <citation type="journal article" date="2019" name="Int. J. Syst. Evol. Microbiol.">
        <title>The Global Catalogue of Microorganisms (GCM) 10K type strain sequencing project: providing services to taxonomists for standard genome sequencing and annotation.</title>
        <authorList>
            <consortium name="The Broad Institute Genomics Platform"/>
            <consortium name="The Broad Institute Genome Sequencing Center for Infectious Disease"/>
            <person name="Wu L."/>
            <person name="Ma J."/>
        </authorList>
    </citation>
    <scope>NUCLEOTIDE SEQUENCE [LARGE SCALE GENOMIC DNA]</scope>
    <source>
        <strain evidence="2">SHR3</strain>
    </source>
</reference>
<dbReference type="RefSeq" id="WP_096446339.1">
    <property type="nucleotide sequence ID" value="NZ_JBHSOG010000023.1"/>
</dbReference>
<keyword evidence="2" id="KW-1185">Reference proteome</keyword>
<dbReference type="EMBL" id="JBHSOG010000023">
    <property type="protein sequence ID" value="MFC5769080.1"/>
    <property type="molecule type" value="Genomic_DNA"/>
</dbReference>
<dbReference type="NCBIfam" id="TIGR03696">
    <property type="entry name" value="Rhs_assc_core"/>
    <property type="match status" value="1"/>
</dbReference>
<dbReference type="PANTHER" id="PTHR32305:SF15">
    <property type="entry name" value="PROTEIN RHSA-RELATED"/>
    <property type="match status" value="1"/>
</dbReference>
<sequence length="230" mass="25470">MARNQAGQVVWRWESDAFGSTAANEDPAGTGTSTTVNLRFPGQYFDAESGPHYNWHRYYDPRTGRYISSDPIGLEGGINTYSYVGGNPISEVDPLGLTTFACKVPLDALGGGDGQRTGPDLRGNPLYHEYLCIVRNGIVECGGQTRNHGSPPNPSWMPAWWPYGPGAPSNDSYSENQCEKKRDDDDCYESCLSSEFKRPRPFYGVIGMGTNCQEWVSDISKRCENQCEKK</sequence>
<comment type="caution">
    <text evidence="1">The sequence shown here is derived from an EMBL/GenBank/DDBJ whole genome shotgun (WGS) entry which is preliminary data.</text>
</comment>
<dbReference type="Proteomes" id="UP001595974">
    <property type="component" value="Unassembled WGS sequence"/>
</dbReference>
<dbReference type="InterPro" id="IPR022385">
    <property type="entry name" value="Rhs_assc_core"/>
</dbReference>
<name>A0ABW1AP61_9RHOO</name>